<dbReference type="EMBL" id="BK061802">
    <property type="protein sequence ID" value="DAZ90805.1"/>
    <property type="molecule type" value="Viral_cRNA"/>
</dbReference>
<proteinExistence type="predicted"/>
<name>A0A9N6YIX9_9RHAB</name>
<feature type="region of interest" description="Disordered" evidence="1">
    <location>
        <begin position="1"/>
        <end position="28"/>
    </location>
</feature>
<evidence type="ECO:0000313" key="2">
    <source>
        <dbReference type="EMBL" id="DAZ90805.1"/>
    </source>
</evidence>
<evidence type="ECO:0000256" key="1">
    <source>
        <dbReference type="SAM" id="MobiDB-lite"/>
    </source>
</evidence>
<feature type="compositionally biased region" description="Polar residues" evidence="1">
    <location>
        <begin position="7"/>
        <end position="18"/>
    </location>
</feature>
<organism evidence="2">
    <name type="scientific">Ribes virus 1</name>
    <dbReference type="NCBI Taxonomy" id="2977985"/>
    <lineage>
        <taxon>Viruses</taxon>
        <taxon>Riboviria</taxon>
        <taxon>Orthornavirae</taxon>
        <taxon>Negarnaviricota</taxon>
        <taxon>Haploviricotina</taxon>
        <taxon>Monjiviricetes</taxon>
        <taxon>Mononegavirales</taxon>
        <taxon>Rhabdoviridae</taxon>
        <taxon>Betarhabdovirinae</taxon>
        <taxon>Varicosavirus</taxon>
        <taxon>Varicosavirus ribes</taxon>
    </lineage>
</organism>
<reference evidence="2" key="1">
    <citation type="journal article" date="2022" name="bioRxiv">
        <title>Unlocking the hidden genetic diversity of varicosaviruses, the neglected plant rhabdoviruses.</title>
        <authorList>
            <person name="Bejerman N."/>
            <person name="Dietzgen R.G."/>
            <person name="Debat H."/>
        </authorList>
    </citation>
    <scope>NUCLEOTIDE SEQUENCE</scope>
</reference>
<protein>
    <submittedName>
        <fullName evidence="2">Protein 3</fullName>
    </submittedName>
</protein>
<sequence>MNRAFTGGSQKLGGSTRTETVEKGWTVGESSSEKGIRPVLDPYIPQFMPSEKVTFHKSWKARVTADSNVFDLDQIGWIERMISTLPGKGNLSYPEIHVIWISHVPIDNMRSINLTVNCEFTQTTDPDLKLLGSTIFPIGLHSHSIFKPGHSITLGPGAIIPWAITLDMSDAAISDKYIYGELHICLKAYKTPIGQLSADRGAELISMVPMEEQFTGLSFSRPRQLNKEWDMRSYKLGVTRKGDIEKIFKLQEVGVDVEALMNTKRLKEILKKITISELNNPGEQEFKNAMLKIGTIITAPK</sequence>
<accession>A0A9N6YIX9</accession>